<name>A0A5J4UL21_9EUKA</name>
<dbReference type="AlphaFoldDB" id="A0A5J4UL21"/>
<organism evidence="1 2">
    <name type="scientific">Streblomastix strix</name>
    <dbReference type="NCBI Taxonomy" id="222440"/>
    <lineage>
        <taxon>Eukaryota</taxon>
        <taxon>Metamonada</taxon>
        <taxon>Preaxostyla</taxon>
        <taxon>Oxymonadida</taxon>
        <taxon>Streblomastigidae</taxon>
        <taxon>Streblomastix</taxon>
    </lineage>
</organism>
<comment type="caution">
    <text evidence="1">The sequence shown here is derived from an EMBL/GenBank/DDBJ whole genome shotgun (WGS) entry which is preliminary data.</text>
</comment>
<dbReference type="EMBL" id="SNRW01014783">
    <property type="protein sequence ID" value="KAA6371097.1"/>
    <property type="molecule type" value="Genomic_DNA"/>
</dbReference>
<evidence type="ECO:0000313" key="1">
    <source>
        <dbReference type="EMBL" id="KAA6371097.1"/>
    </source>
</evidence>
<sequence length="192" mass="21223">MPPAADTINTPERARAAVNFGADENIGLAAADMIQSTQHYAEDEILRFWLGFSTTCGPFNQFAICKGSTKLWDTSIYAREQAVICSNSLNDLCVNNSVSVSPLESIIAGKRHCGVFIDLPLGLVNTSTATIRKYYLIPDDIIFSGDFLKDLKVVWLNKTDTVANRHLAYQMIPPEKPNIIYLMTSPLNPKPL</sequence>
<evidence type="ECO:0000313" key="2">
    <source>
        <dbReference type="Proteomes" id="UP000324800"/>
    </source>
</evidence>
<protein>
    <submittedName>
        <fullName evidence="1">Uncharacterized protein</fullName>
    </submittedName>
</protein>
<accession>A0A5J4UL21</accession>
<dbReference type="Proteomes" id="UP000324800">
    <property type="component" value="Unassembled WGS sequence"/>
</dbReference>
<proteinExistence type="predicted"/>
<reference evidence="1 2" key="1">
    <citation type="submission" date="2019-03" db="EMBL/GenBank/DDBJ databases">
        <title>Single cell metagenomics reveals metabolic interactions within the superorganism composed of flagellate Streblomastix strix and complex community of Bacteroidetes bacteria on its surface.</title>
        <authorList>
            <person name="Treitli S.C."/>
            <person name="Kolisko M."/>
            <person name="Husnik F."/>
            <person name="Keeling P."/>
            <person name="Hampl V."/>
        </authorList>
    </citation>
    <scope>NUCLEOTIDE SEQUENCE [LARGE SCALE GENOMIC DNA]</scope>
    <source>
        <strain evidence="1">ST1C</strain>
    </source>
</reference>
<gene>
    <name evidence="1" type="ORF">EZS28_033375</name>
</gene>